<name>A0ABX1WIE5_9FLAO</name>
<keyword evidence="1" id="KW-0732">Signal</keyword>
<dbReference type="RefSeq" id="WP_171621726.1">
    <property type="nucleotide sequence ID" value="NZ_CP053698.1"/>
</dbReference>
<dbReference type="EMBL" id="JABFOQ010000001">
    <property type="protein sequence ID" value="NOJ74412.1"/>
    <property type="molecule type" value="Genomic_DNA"/>
</dbReference>
<evidence type="ECO:0000256" key="1">
    <source>
        <dbReference type="SAM" id="SignalP"/>
    </source>
</evidence>
<gene>
    <name evidence="2" type="ORF">HMH06_00880</name>
</gene>
<comment type="caution">
    <text evidence="2">The sequence shown here is derived from an EMBL/GenBank/DDBJ whole genome shotgun (WGS) entry which is preliminary data.</text>
</comment>
<keyword evidence="3" id="KW-1185">Reference proteome</keyword>
<organism evidence="2 3">
    <name type="scientific">Empedobacter stercoris</name>
    <dbReference type="NCBI Taxonomy" id="1628248"/>
    <lineage>
        <taxon>Bacteria</taxon>
        <taxon>Pseudomonadati</taxon>
        <taxon>Bacteroidota</taxon>
        <taxon>Flavobacteriia</taxon>
        <taxon>Flavobacteriales</taxon>
        <taxon>Weeksellaceae</taxon>
        <taxon>Empedobacter</taxon>
    </lineage>
</organism>
<evidence type="ECO:0000313" key="3">
    <source>
        <dbReference type="Proteomes" id="UP000580344"/>
    </source>
</evidence>
<evidence type="ECO:0008006" key="4">
    <source>
        <dbReference type="Google" id="ProtNLM"/>
    </source>
</evidence>
<feature type="signal peptide" evidence="1">
    <location>
        <begin position="1"/>
        <end position="18"/>
    </location>
</feature>
<reference evidence="2 3" key="1">
    <citation type="submission" date="2020-05" db="EMBL/GenBank/DDBJ databases">
        <title>Tigecycline resistant gene in Empedobacter stercoris.</title>
        <authorList>
            <person name="Chen Y."/>
            <person name="Cheng Y."/>
            <person name="Zhou K."/>
        </authorList>
    </citation>
    <scope>NUCLEOTIDE SEQUENCE [LARGE SCALE GENOMIC DNA]</scope>
    <source>
        <strain evidence="2 3">ES202</strain>
    </source>
</reference>
<sequence length="252" mass="28513">MKNLIATLLLCSISTVNAQEVNDYKYIHIPEKFSGFEQDQYQLNNRLRYLLTQKKYEVLPSDKSTWPQEVTQTPCSVLNTDILKVKSFLNNKLEVVFTDCSQNNIETFEGTSKIKEFDKGYQEALKLALMKLKTQNAKTSIPMTKLEKSKKEVNKVATPEPKSADVTISNLLTDGSKNYQKIDLQNGGFMLMSENGNQVIAKFETTSKTGVYRVVVTNGNSNYSSVGYSNENSIAYEVLENNVWKEVKLTAK</sequence>
<proteinExistence type="predicted"/>
<dbReference type="Proteomes" id="UP000580344">
    <property type="component" value="Unassembled WGS sequence"/>
</dbReference>
<accession>A0ABX1WIE5</accession>
<feature type="chain" id="PRO_5046482752" description="DUF4476 domain-containing protein" evidence="1">
    <location>
        <begin position="19"/>
        <end position="252"/>
    </location>
</feature>
<protein>
    <recommendedName>
        <fullName evidence="4">DUF4476 domain-containing protein</fullName>
    </recommendedName>
</protein>
<evidence type="ECO:0000313" key="2">
    <source>
        <dbReference type="EMBL" id="NOJ74412.1"/>
    </source>
</evidence>